<dbReference type="GO" id="GO:0050518">
    <property type="term" value="F:2-C-methyl-D-erythritol 4-phosphate cytidylyltransferase activity"/>
    <property type="evidence" value="ECO:0007669"/>
    <property type="project" value="UniProtKB-EC"/>
</dbReference>
<dbReference type="EC" id="2.7.7.60" evidence="3"/>
<dbReference type="Gene3D" id="3.90.550.10">
    <property type="entry name" value="Spore Coat Polysaccharide Biosynthesis Protein SpsA, Chain A"/>
    <property type="match status" value="1"/>
</dbReference>
<dbReference type="HAMAP" id="MF_00108">
    <property type="entry name" value="IspD"/>
    <property type="match status" value="1"/>
</dbReference>
<dbReference type="FunFam" id="3.90.550.10:FF:000003">
    <property type="entry name" value="2-C-methyl-D-erythritol 4-phosphate cytidylyltransferase"/>
    <property type="match status" value="1"/>
</dbReference>
<dbReference type="PANTHER" id="PTHR32125:SF4">
    <property type="entry name" value="2-C-METHYL-D-ERYTHRITOL 4-PHOSPHATE CYTIDYLYLTRANSFERASE, CHLOROPLASTIC"/>
    <property type="match status" value="1"/>
</dbReference>
<accession>A0A381X109</accession>
<evidence type="ECO:0000256" key="6">
    <source>
        <dbReference type="ARBA" id="ARBA00023229"/>
    </source>
</evidence>
<dbReference type="PANTHER" id="PTHR32125">
    <property type="entry name" value="2-C-METHYL-D-ERYTHRITOL 4-PHOSPHATE CYTIDYLYLTRANSFERASE, CHLOROPLASTIC"/>
    <property type="match status" value="1"/>
</dbReference>
<dbReference type="CDD" id="cd02516">
    <property type="entry name" value="CDP-ME_synthetase"/>
    <property type="match status" value="1"/>
</dbReference>
<keyword evidence="4" id="KW-0808">Transferase</keyword>
<protein>
    <recommendedName>
        <fullName evidence="3">2-C-methyl-D-erythritol 4-phosphate cytidylyltransferase</fullName>
        <ecNumber evidence="3">2.7.7.60</ecNumber>
    </recommendedName>
</protein>
<dbReference type="AlphaFoldDB" id="A0A381X109"/>
<proteinExistence type="inferred from homology"/>
<dbReference type="NCBIfam" id="TIGR00453">
    <property type="entry name" value="ispD"/>
    <property type="match status" value="1"/>
</dbReference>
<dbReference type="UniPathway" id="UPA00056">
    <property type="reaction ID" value="UER00093"/>
</dbReference>
<name>A0A381X109_9ZZZZ</name>
<dbReference type="InterPro" id="IPR050088">
    <property type="entry name" value="IspD/TarI_cytidylyltransf_bact"/>
</dbReference>
<sequence length="226" mass="24955">MKVGAIIPAAGRGKRIGASVPKQFLEIQGEPLLHHTLTVFACCKLIDYVVLVMPQADVDKVGKDWLNKYEIVREVVVGGEQRQDSVYSGFNSLERTTDIVVVHDGVRPFTTPQMITATVEEAQQHGAAITAIPVNDTIKQAIDGFVKQTVSRDGLWRVQTPQAFQYGLLQQAFKKAKEDSYYGTDEGALIEYLGERVKIVPGSELNIKITRKEDLALGESLLSRAK</sequence>
<reference evidence="7" key="1">
    <citation type="submission" date="2018-05" db="EMBL/GenBank/DDBJ databases">
        <authorList>
            <person name="Lanie J.A."/>
            <person name="Ng W.-L."/>
            <person name="Kazmierczak K.M."/>
            <person name="Andrzejewski T.M."/>
            <person name="Davidsen T.M."/>
            <person name="Wayne K.J."/>
            <person name="Tettelin H."/>
            <person name="Glass J.I."/>
            <person name="Rusch D."/>
            <person name="Podicherti R."/>
            <person name="Tsui H.-C.T."/>
            <person name="Winkler M.E."/>
        </authorList>
    </citation>
    <scope>NUCLEOTIDE SEQUENCE</scope>
</reference>
<keyword evidence="6" id="KW-0414">Isoprene biosynthesis</keyword>
<evidence type="ECO:0000256" key="2">
    <source>
        <dbReference type="ARBA" id="ARBA00009789"/>
    </source>
</evidence>
<dbReference type="InterPro" id="IPR034683">
    <property type="entry name" value="IspD/TarI"/>
</dbReference>
<keyword evidence="5" id="KW-0548">Nucleotidyltransferase</keyword>
<evidence type="ECO:0000256" key="4">
    <source>
        <dbReference type="ARBA" id="ARBA00022679"/>
    </source>
</evidence>
<gene>
    <name evidence="7" type="ORF">METZ01_LOCUS110711</name>
</gene>
<comment type="pathway">
    <text evidence="1">Isoprenoid biosynthesis; isopentenyl diphosphate biosynthesis via DXP pathway; isopentenyl diphosphate from 1-deoxy-D-xylulose 5-phosphate: step 2/6.</text>
</comment>
<comment type="similarity">
    <text evidence="2">Belongs to the IspD/TarI cytidylyltransferase family. IspD subfamily.</text>
</comment>
<dbReference type="GO" id="GO:0019288">
    <property type="term" value="P:isopentenyl diphosphate biosynthetic process, methylerythritol 4-phosphate pathway"/>
    <property type="evidence" value="ECO:0007669"/>
    <property type="project" value="UniProtKB-UniPathway"/>
</dbReference>
<dbReference type="InterPro" id="IPR018294">
    <property type="entry name" value="ISPD_synthase_CS"/>
</dbReference>
<organism evidence="7">
    <name type="scientific">marine metagenome</name>
    <dbReference type="NCBI Taxonomy" id="408172"/>
    <lineage>
        <taxon>unclassified sequences</taxon>
        <taxon>metagenomes</taxon>
        <taxon>ecological metagenomes</taxon>
    </lineage>
</organism>
<dbReference type="InterPro" id="IPR029044">
    <property type="entry name" value="Nucleotide-diphossugar_trans"/>
</dbReference>
<dbReference type="Pfam" id="PF01128">
    <property type="entry name" value="IspD"/>
    <property type="match status" value="1"/>
</dbReference>
<dbReference type="EMBL" id="UINC01013381">
    <property type="protein sequence ID" value="SVA57857.1"/>
    <property type="molecule type" value="Genomic_DNA"/>
</dbReference>
<evidence type="ECO:0000313" key="7">
    <source>
        <dbReference type="EMBL" id="SVA57857.1"/>
    </source>
</evidence>
<evidence type="ECO:0000256" key="1">
    <source>
        <dbReference type="ARBA" id="ARBA00004787"/>
    </source>
</evidence>
<dbReference type="SUPFAM" id="SSF53448">
    <property type="entry name" value="Nucleotide-diphospho-sugar transferases"/>
    <property type="match status" value="1"/>
</dbReference>
<evidence type="ECO:0000256" key="3">
    <source>
        <dbReference type="ARBA" id="ARBA00012526"/>
    </source>
</evidence>
<dbReference type="InterPro" id="IPR001228">
    <property type="entry name" value="IspD"/>
</dbReference>
<evidence type="ECO:0000256" key="5">
    <source>
        <dbReference type="ARBA" id="ARBA00022695"/>
    </source>
</evidence>
<dbReference type="PROSITE" id="PS01295">
    <property type="entry name" value="ISPD"/>
    <property type="match status" value="1"/>
</dbReference>